<dbReference type="InterPro" id="IPR007404">
    <property type="entry name" value="YdjM-like"/>
</dbReference>
<feature type="transmembrane region" description="Helical" evidence="1">
    <location>
        <begin position="7"/>
        <end position="23"/>
    </location>
</feature>
<feature type="transmembrane region" description="Helical" evidence="1">
    <location>
        <begin position="109"/>
        <end position="127"/>
    </location>
</feature>
<sequence>MRWRSHAVIGALCSVLILYLLSTHEVSDLLVIAIFGALSALTPDLDHEMSKGRKLLDIGFIFSSFAILYWSGCHGEICSPDVSIFIMWLAVLGGYFLLFRFFKPKHRGITHSLVATFVFGMIIYVLLDWKFTVVGVLGYLSHLLADKEIKLI</sequence>
<keyword evidence="1" id="KW-1133">Transmembrane helix</keyword>
<name>A0A5E4LMD0_9ARCH</name>
<keyword evidence="1" id="KW-0472">Membrane</keyword>
<reference evidence="2 3" key="1">
    <citation type="submission" date="2019-08" db="EMBL/GenBank/DDBJ databases">
        <authorList>
            <person name="Vazquez-Campos X."/>
        </authorList>
    </citation>
    <scope>NUCLEOTIDE SEQUENCE [LARGE SCALE GENOMIC DNA]</scope>
    <source>
        <strain evidence="2">LFW-283_2</strain>
    </source>
</reference>
<keyword evidence="1" id="KW-0812">Transmembrane</keyword>
<feature type="transmembrane region" description="Helical" evidence="1">
    <location>
        <begin position="29"/>
        <end position="46"/>
    </location>
</feature>
<dbReference type="AlphaFoldDB" id="A0A5E4LMD0"/>
<protein>
    <submittedName>
        <fullName evidence="2">LexA-binding, inner membrane-associated putative hydrolase</fullName>
    </submittedName>
</protein>
<organism evidence="2 3">
    <name type="scientific">Candidatus Bilamarchaeum dharawalense</name>
    <dbReference type="NCBI Taxonomy" id="2885759"/>
    <lineage>
        <taxon>Archaea</taxon>
        <taxon>Candidatus Micrarchaeota</taxon>
        <taxon>Candidatus Micrarchaeia</taxon>
        <taxon>Candidatus Anstonellales</taxon>
        <taxon>Candidatus Bilamarchaeaceae</taxon>
        <taxon>Candidatus Bilamarchaeum</taxon>
    </lineage>
</organism>
<accession>A0A5E4LMD0</accession>
<feature type="transmembrane region" description="Helical" evidence="1">
    <location>
        <begin position="55"/>
        <end position="72"/>
    </location>
</feature>
<evidence type="ECO:0000313" key="2">
    <source>
        <dbReference type="EMBL" id="VVC03200.1"/>
    </source>
</evidence>
<comment type="caution">
    <text evidence="2">The sequence shown here is derived from an EMBL/GenBank/DDBJ whole genome shotgun (WGS) entry which is preliminary data.</text>
</comment>
<dbReference type="Proteomes" id="UP000789941">
    <property type="component" value="Unassembled WGS sequence"/>
</dbReference>
<dbReference type="GO" id="GO:0016787">
    <property type="term" value="F:hydrolase activity"/>
    <property type="evidence" value="ECO:0007669"/>
    <property type="project" value="UniProtKB-KW"/>
</dbReference>
<gene>
    <name evidence="2" type="ORF">LFW2832_00225</name>
</gene>
<proteinExistence type="predicted"/>
<dbReference type="EMBL" id="CABMJJ010000007">
    <property type="protein sequence ID" value="VVC03200.1"/>
    <property type="molecule type" value="Genomic_DNA"/>
</dbReference>
<evidence type="ECO:0000256" key="1">
    <source>
        <dbReference type="SAM" id="Phobius"/>
    </source>
</evidence>
<evidence type="ECO:0000313" key="3">
    <source>
        <dbReference type="Proteomes" id="UP000789941"/>
    </source>
</evidence>
<keyword evidence="2" id="KW-0378">Hydrolase</keyword>
<feature type="transmembrane region" description="Helical" evidence="1">
    <location>
        <begin position="84"/>
        <end position="102"/>
    </location>
</feature>
<dbReference type="Pfam" id="PF04307">
    <property type="entry name" value="YdjM"/>
    <property type="match status" value="1"/>
</dbReference>